<keyword evidence="1" id="KW-0812">Transmembrane</keyword>
<protein>
    <submittedName>
        <fullName evidence="2">Uncharacterized protein</fullName>
    </submittedName>
</protein>
<keyword evidence="3" id="KW-1185">Reference proteome</keyword>
<sequence length="98" mass="10811">MTTEESVVDYNLYQCQESTFLILKSSQVVMSMAVFASLIGVTLIGLYSWSIDGYQGLIADCELYSSNSTVNNSTMVNNSTVGLEEVYPDIFSPLKICE</sequence>
<proteinExistence type="predicted"/>
<evidence type="ECO:0000256" key="1">
    <source>
        <dbReference type="SAM" id="Phobius"/>
    </source>
</evidence>
<accession>A0ABR0AY47</accession>
<evidence type="ECO:0000313" key="2">
    <source>
        <dbReference type="EMBL" id="KAK4030034.1"/>
    </source>
</evidence>
<dbReference type="EMBL" id="JAOYFB010000039">
    <property type="protein sequence ID" value="KAK4030034.1"/>
    <property type="molecule type" value="Genomic_DNA"/>
</dbReference>
<gene>
    <name evidence="2" type="ORF">OUZ56_022990</name>
</gene>
<comment type="caution">
    <text evidence="2">The sequence shown here is derived from an EMBL/GenBank/DDBJ whole genome shotgun (WGS) entry which is preliminary data.</text>
</comment>
<keyword evidence="1" id="KW-1133">Transmembrane helix</keyword>
<dbReference type="Proteomes" id="UP001234178">
    <property type="component" value="Unassembled WGS sequence"/>
</dbReference>
<evidence type="ECO:0000313" key="3">
    <source>
        <dbReference type="Proteomes" id="UP001234178"/>
    </source>
</evidence>
<feature type="transmembrane region" description="Helical" evidence="1">
    <location>
        <begin position="28"/>
        <end position="49"/>
    </location>
</feature>
<keyword evidence="1" id="KW-0472">Membrane</keyword>
<name>A0ABR0AY47_9CRUS</name>
<organism evidence="2 3">
    <name type="scientific">Daphnia magna</name>
    <dbReference type="NCBI Taxonomy" id="35525"/>
    <lineage>
        <taxon>Eukaryota</taxon>
        <taxon>Metazoa</taxon>
        <taxon>Ecdysozoa</taxon>
        <taxon>Arthropoda</taxon>
        <taxon>Crustacea</taxon>
        <taxon>Branchiopoda</taxon>
        <taxon>Diplostraca</taxon>
        <taxon>Cladocera</taxon>
        <taxon>Anomopoda</taxon>
        <taxon>Daphniidae</taxon>
        <taxon>Daphnia</taxon>
    </lineage>
</organism>
<reference evidence="2 3" key="1">
    <citation type="journal article" date="2023" name="Nucleic Acids Res.">
        <title>The hologenome of Daphnia magna reveals possible DNA methylation and microbiome-mediated evolution of the host genome.</title>
        <authorList>
            <person name="Chaturvedi A."/>
            <person name="Li X."/>
            <person name="Dhandapani V."/>
            <person name="Marshall H."/>
            <person name="Kissane S."/>
            <person name="Cuenca-Cambronero M."/>
            <person name="Asole G."/>
            <person name="Calvet F."/>
            <person name="Ruiz-Romero M."/>
            <person name="Marangio P."/>
            <person name="Guigo R."/>
            <person name="Rago D."/>
            <person name="Mirbahai L."/>
            <person name="Eastwood N."/>
            <person name="Colbourne J.K."/>
            <person name="Zhou J."/>
            <person name="Mallon E."/>
            <person name="Orsini L."/>
        </authorList>
    </citation>
    <scope>NUCLEOTIDE SEQUENCE [LARGE SCALE GENOMIC DNA]</scope>
    <source>
        <strain evidence="2">LRV0_1</strain>
    </source>
</reference>